<dbReference type="Proteomes" id="UP000317318">
    <property type="component" value="Chromosome"/>
</dbReference>
<sequence length="836" mass="90873">MISNCLDTRLRVLVVAIPFAICLLLDNPAHAQVSRTLFSESQLQNSLQLPIDQDMSRNLERVREVISRGQFDDAVRAIGTLLDAVDQSDVFVTSKSNGQAVISLRHELARLIDGLPPEGQRIYELQFGVAAQRYLNDAIAEGSIAGLTRAATLFPQTEAGHVALFRLSAALLDRGRHGEAADCMRRFMEQVDQSEINPQHALLAVVAEVRSGRLDRAEALLERFPLLSEAISRLASSDDQNADGKETDVAVLLRHFARGVPQPHSSHASVDDLPLRVAEWSVTTGLLPAETADIADARDSAIRSGVAPLSTLSAVVSGDLLLLPTISGFDAIAVESGERLWSYRSASTRDDYDDMFWGNSPAGKIVARPGIAYLLEPASENQFGLHSSDKSAPVANGNQLLFGGVWRGGGLAMPFNGPVGGGFVVQQRDGNEAPGKSSVSFASDGRVLTALRADRTCQGKILWQVGGPSSRFEPLLAGHDFLGTPLAERSRLFALTEYDRSIFLNEIDGDTGRLTWSVEIGQIEVAIGMDPVRRNSAVTPHLVGGNLICPTGAGGIVAVDPTTRSLQWAYRYPRTAAPSGRRNRRFNRQQLQNLANVSGPTDKWDQSQLVVAGERVFVATPENNELHCLELGSGQLHWRRSRKDGRRIMAAENGLVSVFGNRHFTGLDPETGEQKFHQQWPDGTVPTGEPLAGEAGLAYLPLSDASIVEVDPRSGAILSRKKTSREHVLGNLHASDSGIVSVAPDYIKFYRSGDDARRLASGEQGDLDEAERLALAGDIATDRSEIDEAVSQYRLAYELDPQPKWRSRLERALLDGVSADSDQAEEYAERLDELAR</sequence>
<evidence type="ECO:0000313" key="3">
    <source>
        <dbReference type="EMBL" id="QDT39250.1"/>
    </source>
</evidence>
<dbReference type="RefSeq" id="WP_145365401.1">
    <property type="nucleotide sequence ID" value="NZ_CP036268.1"/>
</dbReference>
<dbReference type="InterPro" id="IPR019734">
    <property type="entry name" value="TPR_rpt"/>
</dbReference>
<dbReference type="InterPro" id="IPR002372">
    <property type="entry name" value="PQQ_rpt_dom"/>
</dbReference>
<dbReference type="InterPro" id="IPR015943">
    <property type="entry name" value="WD40/YVTN_repeat-like_dom_sf"/>
</dbReference>
<keyword evidence="1" id="KW-0802">TPR repeat</keyword>
<reference evidence="3 4" key="1">
    <citation type="submission" date="2019-02" db="EMBL/GenBank/DDBJ databases">
        <title>Deep-cultivation of Planctomycetes and their phenomic and genomic characterization uncovers novel biology.</title>
        <authorList>
            <person name="Wiegand S."/>
            <person name="Jogler M."/>
            <person name="Boedeker C."/>
            <person name="Pinto D."/>
            <person name="Vollmers J."/>
            <person name="Rivas-Marin E."/>
            <person name="Kohn T."/>
            <person name="Peeters S.H."/>
            <person name="Heuer A."/>
            <person name="Rast P."/>
            <person name="Oberbeckmann S."/>
            <person name="Bunk B."/>
            <person name="Jeske O."/>
            <person name="Meyerdierks A."/>
            <person name="Storesund J.E."/>
            <person name="Kallscheuer N."/>
            <person name="Luecker S."/>
            <person name="Lage O.M."/>
            <person name="Pohl T."/>
            <person name="Merkel B.J."/>
            <person name="Hornburger P."/>
            <person name="Mueller R.-W."/>
            <person name="Bruemmer F."/>
            <person name="Labrenz M."/>
            <person name="Spormann A.M."/>
            <person name="Op den Camp H."/>
            <person name="Overmann J."/>
            <person name="Amann R."/>
            <person name="Jetten M.S.M."/>
            <person name="Mascher T."/>
            <person name="Medema M.H."/>
            <person name="Devos D.P."/>
            <person name="Kaster A.-K."/>
            <person name="Ovreas L."/>
            <person name="Rohde M."/>
            <person name="Galperin M.Y."/>
            <person name="Jogler C."/>
        </authorList>
    </citation>
    <scope>NUCLEOTIDE SEQUENCE [LARGE SCALE GENOMIC DNA]</scope>
    <source>
        <strain evidence="3 4">Pan189</strain>
    </source>
</reference>
<dbReference type="PANTHER" id="PTHR34512:SF30">
    <property type="entry name" value="OUTER MEMBRANE PROTEIN ASSEMBLY FACTOR BAMB"/>
    <property type="match status" value="1"/>
</dbReference>
<feature type="repeat" description="TPR" evidence="1">
    <location>
        <begin position="770"/>
        <end position="803"/>
    </location>
</feature>
<evidence type="ECO:0000259" key="2">
    <source>
        <dbReference type="Pfam" id="PF13360"/>
    </source>
</evidence>
<feature type="domain" description="Pyrrolo-quinoline quinone repeat" evidence="2">
    <location>
        <begin position="608"/>
        <end position="733"/>
    </location>
</feature>
<gene>
    <name evidence="3" type="ORF">Pan189_36540</name>
</gene>
<dbReference type="OrthoDB" id="242013at2"/>
<keyword evidence="4" id="KW-1185">Reference proteome</keyword>
<dbReference type="PANTHER" id="PTHR34512">
    <property type="entry name" value="CELL SURFACE PROTEIN"/>
    <property type="match status" value="1"/>
</dbReference>
<dbReference type="AlphaFoldDB" id="A0A517R5W3"/>
<evidence type="ECO:0000256" key="1">
    <source>
        <dbReference type="PROSITE-ProRule" id="PRU00339"/>
    </source>
</evidence>
<dbReference type="Gene3D" id="2.130.10.10">
    <property type="entry name" value="YVTN repeat-like/Quinoprotein amine dehydrogenase"/>
    <property type="match status" value="1"/>
</dbReference>
<dbReference type="KEGG" id="svp:Pan189_36540"/>
<protein>
    <recommendedName>
        <fullName evidence="2">Pyrrolo-quinoline quinone repeat domain-containing protein</fullName>
    </recommendedName>
</protein>
<evidence type="ECO:0000313" key="4">
    <source>
        <dbReference type="Proteomes" id="UP000317318"/>
    </source>
</evidence>
<dbReference type="SUPFAM" id="SSF50998">
    <property type="entry name" value="Quinoprotein alcohol dehydrogenase-like"/>
    <property type="match status" value="2"/>
</dbReference>
<organism evidence="3 4">
    <name type="scientific">Stratiformator vulcanicus</name>
    <dbReference type="NCBI Taxonomy" id="2527980"/>
    <lineage>
        <taxon>Bacteria</taxon>
        <taxon>Pseudomonadati</taxon>
        <taxon>Planctomycetota</taxon>
        <taxon>Planctomycetia</taxon>
        <taxon>Planctomycetales</taxon>
        <taxon>Planctomycetaceae</taxon>
        <taxon>Stratiformator</taxon>
    </lineage>
</organism>
<dbReference type="EMBL" id="CP036268">
    <property type="protein sequence ID" value="QDT39250.1"/>
    <property type="molecule type" value="Genomic_DNA"/>
</dbReference>
<dbReference type="InterPro" id="IPR011047">
    <property type="entry name" value="Quinoprotein_ADH-like_sf"/>
</dbReference>
<proteinExistence type="predicted"/>
<dbReference type="Pfam" id="PF13360">
    <property type="entry name" value="PQQ_2"/>
    <property type="match status" value="2"/>
</dbReference>
<accession>A0A517R5W3</accession>
<feature type="domain" description="Pyrrolo-quinoline quinone repeat" evidence="2">
    <location>
        <begin position="439"/>
        <end position="572"/>
    </location>
</feature>
<dbReference type="PROSITE" id="PS50005">
    <property type="entry name" value="TPR"/>
    <property type="match status" value="1"/>
</dbReference>
<name>A0A517R5W3_9PLAN</name>